<feature type="non-terminal residue" evidence="2">
    <location>
        <position position="1"/>
    </location>
</feature>
<proteinExistence type="predicted"/>
<evidence type="ECO:0000313" key="3">
    <source>
        <dbReference type="Proteomes" id="UP000747542"/>
    </source>
</evidence>
<gene>
    <name evidence="2" type="ORF">Hamer_G003445</name>
</gene>
<organism evidence="2 3">
    <name type="scientific">Homarus americanus</name>
    <name type="common">American lobster</name>
    <dbReference type="NCBI Taxonomy" id="6706"/>
    <lineage>
        <taxon>Eukaryota</taxon>
        <taxon>Metazoa</taxon>
        <taxon>Ecdysozoa</taxon>
        <taxon>Arthropoda</taxon>
        <taxon>Crustacea</taxon>
        <taxon>Multicrustacea</taxon>
        <taxon>Malacostraca</taxon>
        <taxon>Eumalacostraca</taxon>
        <taxon>Eucarida</taxon>
        <taxon>Decapoda</taxon>
        <taxon>Pleocyemata</taxon>
        <taxon>Astacidea</taxon>
        <taxon>Nephropoidea</taxon>
        <taxon>Nephropidae</taxon>
        <taxon>Homarus</taxon>
    </lineage>
</organism>
<name>A0A8J5JUA6_HOMAM</name>
<accession>A0A8J5JUA6</accession>
<dbReference type="PANTHER" id="PTHR46113:SF1">
    <property type="entry name" value="PEPTIDASE M17 LEUCYL AMINOPEPTIDASE N-TERMINAL DOMAIN-CONTAINING PROTEIN"/>
    <property type="match status" value="1"/>
</dbReference>
<reference evidence="2" key="1">
    <citation type="journal article" date="2021" name="Sci. Adv.">
        <title>The American lobster genome reveals insights on longevity, neural, and immune adaptations.</title>
        <authorList>
            <person name="Polinski J.M."/>
            <person name="Zimin A.V."/>
            <person name="Clark K.F."/>
            <person name="Kohn A.B."/>
            <person name="Sadowski N."/>
            <person name="Timp W."/>
            <person name="Ptitsyn A."/>
            <person name="Khanna P."/>
            <person name="Romanova D.Y."/>
            <person name="Williams P."/>
            <person name="Greenwood S.J."/>
            <person name="Moroz L.L."/>
            <person name="Walt D.R."/>
            <person name="Bodnar A.G."/>
        </authorList>
    </citation>
    <scope>NUCLEOTIDE SEQUENCE</scope>
    <source>
        <strain evidence="2">GMGI-L3</strain>
    </source>
</reference>
<feature type="compositionally biased region" description="Basic and acidic residues" evidence="1">
    <location>
        <begin position="189"/>
        <end position="203"/>
    </location>
</feature>
<dbReference type="Proteomes" id="UP000747542">
    <property type="component" value="Unassembled WGS sequence"/>
</dbReference>
<feature type="region of interest" description="Disordered" evidence="1">
    <location>
        <begin position="72"/>
        <end position="96"/>
    </location>
</feature>
<evidence type="ECO:0000313" key="2">
    <source>
        <dbReference type="EMBL" id="KAG7164292.1"/>
    </source>
</evidence>
<keyword evidence="3" id="KW-1185">Reference proteome</keyword>
<dbReference type="EMBL" id="JAHLQT010025476">
    <property type="protein sequence ID" value="KAG7164292.1"/>
    <property type="molecule type" value="Genomic_DNA"/>
</dbReference>
<comment type="caution">
    <text evidence="2">The sequence shown here is derived from an EMBL/GenBank/DDBJ whole genome shotgun (WGS) entry which is preliminary data.</text>
</comment>
<protein>
    <submittedName>
        <fullName evidence="2">Uncharacterized protein</fullName>
    </submittedName>
</protein>
<dbReference type="PANTHER" id="PTHR46113">
    <property type="entry name" value="SNAC DOMAIN-CONTAINING PROTEIN"/>
    <property type="match status" value="1"/>
</dbReference>
<sequence length="503" mass="58110">DAMMIMSNEEDKAFLVSQRKDRTSSSMVWIDVIHTKVSAEKRKRMEVNKQHKEKSENEKKAFFEVSDSSQLALSSSSETETEENNAEFTLKDGKSLKRRKENPHVLLSPEMTTAKDRFNISDRVAMGLSRALAKTSRQNLKEMTLSQSSIGRHRMVYREALAKANKNLILPPKTPLPLHWNAKLLPDVSKSEKVDRRQPRDPSRGPQDWQQHRCEPEWNLMRGLVFDTTASNTGLSEGAYAKIQAAINREIIWIVCRHHILEVVLSDVFKKEYGPSSGPNINLSMRFQEQWRFIDETRWKPATHDENLVEEFSGPLVGFKERVLKDLRMAIESKAHLRDDYKEPIVLSYTFLGEIPKGGVKIRAPGDFYQARWMKKAIYALKNFLFREQFTLTAHEMRARFSPQTPLPYFVTAKTKNIFNLILPNGRQESESFLAKPPSSWNEDETYQQFMASVASLKRRNGYCSDHTIQLITKDEAQKQYLLKVLAQHRKDVPSMSKAVFLK</sequence>
<evidence type="ECO:0000256" key="1">
    <source>
        <dbReference type="SAM" id="MobiDB-lite"/>
    </source>
</evidence>
<dbReference type="AlphaFoldDB" id="A0A8J5JUA6"/>
<feature type="region of interest" description="Disordered" evidence="1">
    <location>
        <begin position="189"/>
        <end position="212"/>
    </location>
</feature>